<gene>
    <name evidence="2" type="ORF">Fot_52224</name>
</gene>
<keyword evidence="3" id="KW-1185">Reference proteome</keyword>
<dbReference type="PROSITE" id="PS50090">
    <property type="entry name" value="MYB_LIKE"/>
    <property type="match status" value="1"/>
</dbReference>
<dbReference type="Gene3D" id="1.10.10.60">
    <property type="entry name" value="Homeodomain-like"/>
    <property type="match status" value="1"/>
</dbReference>
<protein>
    <recommendedName>
        <fullName evidence="1">Myb-like domain-containing protein</fullName>
    </recommendedName>
</protein>
<evidence type="ECO:0000313" key="2">
    <source>
        <dbReference type="EMBL" id="KAL2464268.1"/>
    </source>
</evidence>
<sequence>MRRRPPSRFDLSHKNVCLETPSECLEFKASATLEHEAHIEGNRLENQNKESGICHEHYRGKVGDSMFQCQSCYRQYPIERLNPPEHAPKGKRLCSGCIKEQDSSSRLEGKTLSVKSDVTRMRVRSNVLLEGSPGKKCSHESKDASLTEKLTLEEMDLGRKDKFSSLDNNSAAKRKFTSTLITFCRRSKQNKDTTGPNLKPDIQAGENSSLAAEGCTLASAVSTCTYESPPAKSCSKDHSEDVKNGKDIHLRDSFVRNDKELYSQETDYKSEFPASAPQTETGIQVDEQLKSLHKTANDISSTVVQPSLDSLKETSFHSYVAMDLHENHPVNPSRNTSHVATKDLEHKISQSLSNEDLNTTELPDEISGNKCSRASRDLYVAAPVRDIDCNVALDSGLDEPYFQKVSPQSKSLEFLDGKIKENLSTHKARILERGRSLVKVVDKSNDCVNHPPQFRDIASKSNFLQLFPENRSHDLLLSANTHQKVITFVESEESRSQLKPSGTRSSLSLGLSLPMEPMVACNSMSYQWPNVNIQSQEIFHDLGPQSCFDQTSSLLRHKMMLDNILRRARVAKGNRSSFSDMFESPTTWSEEELDCLWIGVRRHGRSNWDAMLKDPRLHFLPWRTPRDLAERWDEDQSKLMYSMPISQPKYASNPDVLSYRMKNFSYPKIKHPSDDVQLSVGDVSYPKIKHPSDDVQLSVGDVCPQHEDSVTKISPMDFINIQHNGQLQIPVTDSRTFPSYSYAVPVAESSLHMGPMTSMDMKGCTLPPWLREAVTIPPRPPDTSPTSVASHPGMQLFSLPYVESSICHQQSRNRLNNKYTISGKTELQTGGRFHLSNSPLIKRCAKTKPPDNNQDDLIIIHSDASSEETISDDHSVRP</sequence>
<dbReference type="CDD" id="cd11660">
    <property type="entry name" value="SANT_TRF"/>
    <property type="match status" value="1"/>
</dbReference>
<evidence type="ECO:0000259" key="1">
    <source>
        <dbReference type="PROSITE" id="PS50090"/>
    </source>
</evidence>
<proteinExistence type="predicted"/>
<dbReference type="Proteomes" id="UP001604277">
    <property type="component" value="Unassembled WGS sequence"/>
</dbReference>
<feature type="domain" description="Myb-like" evidence="1">
    <location>
        <begin position="588"/>
        <end position="636"/>
    </location>
</feature>
<name>A0ABD1PK31_9LAMI</name>
<dbReference type="InterPro" id="IPR009057">
    <property type="entry name" value="Homeodomain-like_sf"/>
</dbReference>
<accession>A0ABD1PK31</accession>
<evidence type="ECO:0000313" key="3">
    <source>
        <dbReference type="Proteomes" id="UP001604277"/>
    </source>
</evidence>
<comment type="caution">
    <text evidence="2">The sequence shown here is derived from an EMBL/GenBank/DDBJ whole genome shotgun (WGS) entry which is preliminary data.</text>
</comment>
<reference evidence="3" key="1">
    <citation type="submission" date="2024-07" db="EMBL/GenBank/DDBJ databases">
        <title>Two chromosome-level genome assemblies of Korean endemic species Abeliophyllum distichum and Forsythia ovata (Oleaceae).</title>
        <authorList>
            <person name="Jang H."/>
        </authorList>
    </citation>
    <scope>NUCLEOTIDE SEQUENCE [LARGE SCALE GENOMIC DNA]</scope>
</reference>
<dbReference type="SUPFAM" id="SSF46689">
    <property type="entry name" value="Homeodomain-like"/>
    <property type="match status" value="1"/>
</dbReference>
<dbReference type="EMBL" id="JBFOLJ010000018">
    <property type="protein sequence ID" value="KAL2464268.1"/>
    <property type="molecule type" value="Genomic_DNA"/>
</dbReference>
<dbReference type="AlphaFoldDB" id="A0ABD1PK31"/>
<organism evidence="2 3">
    <name type="scientific">Forsythia ovata</name>
    <dbReference type="NCBI Taxonomy" id="205694"/>
    <lineage>
        <taxon>Eukaryota</taxon>
        <taxon>Viridiplantae</taxon>
        <taxon>Streptophyta</taxon>
        <taxon>Embryophyta</taxon>
        <taxon>Tracheophyta</taxon>
        <taxon>Spermatophyta</taxon>
        <taxon>Magnoliopsida</taxon>
        <taxon>eudicotyledons</taxon>
        <taxon>Gunneridae</taxon>
        <taxon>Pentapetalae</taxon>
        <taxon>asterids</taxon>
        <taxon>lamiids</taxon>
        <taxon>Lamiales</taxon>
        <taxon>Oleaceae</taxon>
        <taxon>Forsythieae</taxon>
        <taxon>Forsythia</taxon>
    </lineage>
</organism>
<dbReference type="InterPro" id="IPR001005">
    <property type="entry name" value="SANT/Myb"/>
</dbReference>